<dbReference type="Gene3D" id="3.40.50.970">
    <property type="match status" value="1"/>
</dbReference>
<evidence type="ECO:0000313" key="1">
    <source>
        <dbReference type="EMBL" id="GAA4343547.1"/>
    </source>
</evidence>
<proteinExistence type="predicted"/>
<protein>
    <submittedName>
        <fullName evidence="1">Uncharacterized protein</fullName>
    </submittedName>
</protein>
<keyword evidence="2" id="KW-1185">Reference proteome</keyword>
<dbReference type="EMBL" id="BAABGY010000018">
    <property type="protein sequence ID" value="GAA4343547.1"/>
    <property type="molecule type" value="Genomic_DNA"/>
</dbReference>
<accession>A0ABP8HS63</accession>
<comment type="caution">
    <text evidence="1">The sequence shown here is derived from an EMBL/GenBank/DDBJ whole genome shotgun (WGS) entry which is preliminary data.</text>
</comment>
<reference evidence="2" key="1">
    <citation type="journal article" date="2019" name="Int. J. Syst. Evol. Microbiol.">
        <title>The Global Catalogue of Microorganisms (GCM) 10K type strain sequencing project: providing services to taxonomists for standard genome sequencing and annotation.</title>
        <authorList>
            <consortium name="The Broad Institute Genomics Platform"/>
            <consortium name="The Broad Institute Genome Sequencing Center for Infectious Disease"/>
            <person name="Wu L."/>
            <person name="Ma J."/>
        </authorList>
    </citation>
    <scope>NUCLEOTIDE SEQUENCE [LARGE SCALE GENOMIC DNA]</scope>
    <source>
        <strain evidence="2">JCM 17919</strain>
    </source>
</reference>
<organism evidence="1 2">
    <name type="scientific">Flaviaesturariibacter amylovorans</name>
    <dbReference type="NCBI Taxonomy" id="1084520"/>
    <lineage>
        <taxon>Bacteria</taxon>
        <taxon>Pseudomonadati</taxon>
        <taxon>Bacteroidota</taxon>
        <taxon>Chitinophagia</taxon>
        <taxon>Chitinophagales</taxon>
        <taxon>Chitinophagaceae</taxon>
        <taxon>Flaviaestuariibacter</taxon>
    </lineage>
</organism>
<gene>
    <name evidence="1" type="ORF">GCM10023184_43860</name>
</gene>
<dbReference type="Proteomes" id="UP001501725">
    <property type="component" value="Unassembled WGS sequence"/>
</dbReference>
<evidence type="ECO:0000313" key="2">
    <source>
        <dbReference type="Proteomes" id="UP001501725"/>
    </source>
</evidence>
<dbReference type="RefSeq" id="WP_345258131.1">
    <property type="nucleotide sequence ID" value="NZ_BAABGY010000018.1"/>
</dbReference>
<sequence>MQPKDVPLLHGSYAPADAREILGAMIKAALQHQRLQDFQSLIRYDGNCAQASANIQKLCRAQEELDRFLEVAKTMQQHLSVRMSLQLDLTEAPVEERSLLAIPFV</sequence>
<name>A0ABP8HS63_9BACT</name>